<evidence type="ECO:0000313" key="3">
    <source>
        <dbReference type="EMBL" id="KPI87248.1"/>
    </source>
</evidence>
<evidence type="ECO:0000256" key="1">
    <source>
        <dbReference type="SAM" id="Coils"/>
    </source>
</evidence>
<feature type="compositionally biased region" description="Polar residues" evidence="2">
    <location>
        <begin position="531"/>
        <end position="540"/>
    </location>
</feature>
<dbReference type="Proteomes" id="UP000038009">
    <property type="component" value="Unassembled WGS sequence"/>
</dbReference>
<accession>A0A0N1PC05</accession>
<dbReference type="OrthoDB" id="273666at2759"/>
<feature type="coiled-coil region" evidence="1">
    <location>
        <begin position="392"/>
        <end position="426"/>
    </location>
</feature>
<evidence type="ECO:0008006" key="5">
    <source>
        <dbReference type="Google" id="ProtNLM"/>
    </source>
</evidence>
<dbReference type="EMBL" id="LJSK01000095">
    <property type="protein sequence ID" value="KPI87248.1"/>
    <property type="molecule type" value="Genomic_DNA"/>
</dbReference>
<sequence length="540" mass="57294">MWSMLSQDFMGFAEAFKSESADFVDYLGNIAADVVGRGDVYAGDEMLKAATQSRALSAEQLRRLQEAASTYTLAIQPSEEDAFVAWMKTNPLSSRNAQRLLAEISEDPLRGSGGSPPGKAGAESLQSKPAAMTPSRRSTEWPDEPIDEIRQRLLDYNDTVLQQYMALVGDAVNPRSSLLATPATPDTRCRLIDPSFAVKLDGDSNDADAAGAKGGEEGKPSATAEERVKPPLAPSTPPPLKAAPSTGRAVSEDDFFDRYFFRLAQLRISEAQRCRDRKATPNASDASSLSGSAKASRRTSTQSPSPQTQANDPSCESNDDDFAAVPLFAKRMMTAASGFVTNIDNALNKAVSSEISRCSGEGVYFRGAGSDDESANVDPSELAHFRGPQQQISDLESLVQCLQEALRRERRRVQQLTTELEAHNIAVPPEVPASAASTPAKGVAAAVAPECHVNPTPVSFSSAAVAETKTAERLQRGGVDNSLAAPIASPAKSTAGVAAVHRAPATTGKENDVVSASSENDEEDDEAWVSVNPSAEQGTS</sequence>
<keyword evidence="1" id="KW-0175">Coiled coil</keyword>
<feature type="region of interest" description="Disordered" evidence="2">
    <location>
        <begin position="273"/>
        <end position="319"/>
    </location>
</feature>
<feature type="compositionally biased region" description="Basic and acidic residues" evidence="2">
    <location>
        <begin position="214"/>
        <end position="229"/>
    </location>
</feature>
<comment type="caution">
    <text evidence="3">The sequence shown here is derived from an EMBL/GenBank/DDBJ whole genome shotgun (WGS) entry which is preliminary data.</text>
</comment>
<feature type="region of interest" description="Disordered" evidence="2">
    <location>
        <begin position="490"/>
        <end position="540"/>
    </location>
</feature>
<feature type="region of interest" description="Disordered" evidence="2">
    <location>
        <begin position="106"/>
        <end position="144"/>
    </location>
</feature>
<proteinExistence type="predicted"/>
<dbReference type="VEuPathDB" id="TriTrypDB:Lsey_0095_0020"/>
<name>A0A0N1PC05_LEPSE</name>
<dbReference type="AlphaFoldDB" id="A0A0N1PC05"/>
<feature type="compositionally biased region" description="Pro residues" evidence="2">
    <location>
        <begin position="231"/>
        <end position="241"/>
    </location>
</feature>
<feature type="region of interest" description="Disordered" evidence="2">
    <location>
        <begin position="200"/>
        <end position="248"/>
    </location>
</feature>
<keyword evidence="4" id="KW-1185">Reference proteome</keyword>
<dbReference type="OMA" id="RRQQYMA"/>
<protein>
    <recommendedName>
        <fullName evidence="5">BSD domain-containing protein</fullName>
    </recommendedName>
</protein>
<reference evidence="3 4" key="1">
    <citation type="journal article" date="2015" name="PLoS Pathog.">
        <title>Leptomonas seymouri: Adaptations to the Dixenous Life Cycle Analyzed by Genome Sequencing, Transcriptome Profiling and Co-infection with Leishmania donovani.</title>
        <authorList>
            <person name="Kraeva N."/>
            <person name="Butenko A."/>
            <person name="Hlavacova J."/>
            <person name="Kostygov A."/>
            <person name="Myskova J."/>
            <person name="Grybchuk D."/>
            <person name="Lestinova T."/>
            <person name="Votypka J."/>
            <person name="Volf P."/>
            <person name="Opperdoes F."/>
            <person name="Flegontov P."/>
            <person name="Lukes J."/>
            <person name="Yurchenko V."/>
        </authorList>
    </citation>
    <scope>NUCLEOTIDE SEQUENCE [LARGE SCALE GENOMIC DNA]</scope>
    <source>
        <strain evidence="3 4">ATCC 30220</strain>
    </source>
</reference>
<evidence type="ECO:0000313" key="4">
    <source>
        <dbReference type="Proteomes" id="UP000038009"/>
    </source>
</evidence>
<evidence type="ECO:0000256" key="2">
    <source>
        <dbReference type="SAM" id="MobiDB-lite"/>
    </source>
</evidence>
<gene>
    <name evidence="3" type="ORF">ABL78_3643</name>
</gene>
<organism evidence="3 4">
    <name type="scientific">Leptomonas seymouri</name>
    <dbReference type="NCBI Taxonomy" id="5684"/>
    <lineage>
        <taxon>Eukaryota</taxon>
        <taxon>Discoba</taxon>
        <taxon>Euglenozoa</taxon>
        <taxon>Kinetoplastea</taxon>
        <taxon>Metakinetoplastina</taxon>
        <taxon>Trypanosomatida</taxon>
        <taxon>Trypanosomatidae</taxon>
        <taxon>Leishmaniinae</taxon>
        <taxon>Leptomonas</taxon>
    </lineage>
</organism>
<feature type="compositionally biased region" description="Polar residues" evidence="2">
    <location>
        <begin position="281"/>
        <end position="316"/>
    </location>
</feature>